<dbReference type="InterPro" id="IPR037401">
    <property type="entry name" value="SnoaL-like"/>
</dbReference>
<dbReference type="Gene3D" id="3.10.450.50">
    <property type="match status" value="1"/>
</dbReference>
<sequence>MPLESTPVTTLFENYTSAVLAKDVERFLDLYAHDTLVFDAWGMWEFAGVDGWRPMVTAWFESLGDKLCEARFTEVVTSVRDDLATAHAAVRYAEVTADGELVDSMMNRMTVVLEKRDGEWKITHEHTSMPLDMQTMKGLSDAYDKRDAG</sequence>
<feature type="domain" description="SnoaL-like" evidence="1">
    <location>
        <begin position="8"/>
        <end position="131"/>
    </location>
</feature>
<dbReference type="EMBL" id="FUYG01000006">
    <property type="protein sequence ID" value="SKA97301.1"/>
    <property type="molecule type" value="Genomic_DNA"/>
</dbReference>
<dbReference type="SUPFAM" id="SSF54427">
    <property type="entry name" value="NTF2-like"/>
    <property type="match status" value="1"/>
</dbReference>
<gene>
    <name evidence="2" type="ORF">SAMN06295879_2309</name>
</gene>
<evidence type="ECO:0000313" key="3">
    <source>
        <dbReference type="Proteomes" id="UP000189735"/>
    </source>
</evidence>
<dbReference type="Proteomes" id="UP000189735">
    <property type="component" value="Unassembled WGS sequence"/>
</dbReference>
<organism evidence="2 3">
    <name type="scientific">Agreia bicolorata</name>
    <dbReference type="NCBI Taxonomy" id="110935"/>
    <lineage>
        <taxon>Bacteria</taxon>
        <taxon>Bacillati</taxon>
        <taxon>Actinomycetota</taxon>
        <taxon>Actinomycetes</taxon>
        <taxon>Micrococcales</taxon>
        <taxon>Microbacteriaceae</taxon>
        <taxon>Agreia</taxon>
    </lineage>
</organism>
<proteinExistence type="predicted"/>
<accession>A0A1T4Y7N7</accession>
<dbReference type="Pfam" id="PF13474">
    <property type="entry name" value="SnoaL_3"/>
    <property type="match status" value="1"/>
</dbReference>
<dbReference type="AlphaFoldDB" id="A0A1T4Y7N7"/>
<reference evidence="3" key="1">
    <citation type="submission" date="2017-02" db="EMBL/GenBank/DDBJ databases">
        <authorList>
            <person name="Varghese N."/>
            <person name="Submissions S."/>
        </authorList>
    </citation>
    <scope>NUCLEOTIDE SEQUENCE [LARGE SCALE GENOMIC DNA]</scope>
    <source>
        <strain evidence="3">VKM Ac-2052</strain>
    </source>
</reference>
<evidence type="ECO:0000259" key="1">
    <source>
        <dbReference type="Pfam" id="PF13474"/>
    </source>
</evidence>
<dbReference type="NCBIfam" id="TIGR02246">
    <property type="entry name" value="SgcJ/EcaC family oxidoreductase"/>
    <property type="match status" value="1"/>
</dbReference>
<dbReference type="InterPro" id="IPR011944">
    <property type="entry name" value="Steroid_delta5-4_isomerase"/>
</dbReference>
<protein>
    <recommendedName>
        <fullName evidence="1">SnoaL-like domain-containing protein</fullName>
    </recommendedName>
</protein>
<name>A0A1T4Y7N7_9MICO</name>
<dbReference type="InterPro" id="IPR032710">
    <property type="entry name" value="NTF2-like_dom_sf"/>
</dbReference>
<dbReference type="RefSeq" id="WP_176141277.1">
    <property type="nucleotide sequence ID" value="NZ_FUYG01000006.1"/>
</dbReference>
<evidence type="ECO:0000313" key="2">
    <source>
        <dbReference type="EMBL" id="SKA97301.1"/>
    </source>
</evidence>